<sequence length="184" mass="21029">MVTIQSYTVPITIVGILVTLFSWSVVGKVIYNYYQQHTCSKGKLRVSPHFYIIISSSIFCFTCSTTVMTVMCVVFVASNKSYTYEFWKISGTLCLLFFGAAKMVLYVSILMRLYYVVQNNVLFNAEYFVSKFTMVLLLLLFLLCLCGYSYMLSDPLYGLIFGFTFDILFCLSIAVAFSKVLFQL</sequence>
<keyword evidence="3" id="KW-1185">Reference proteome</keyword>
<feature type="transmembrane region" description="Helical" evidence="1">
    <location>
        <begin position="156"/>
        <end position="182"/>
    </location>
</feature>
<feature type="transmembrane region" description="Helical" evidence="1">
    <location>
        <begin position="127"/>
        <end position="150"/>
    </location>
</feature>
<comment type="caution">
    <text evidence="2">The sequence shown here is derived from an EMBL/GenBank/DDBJ whole genome shotgun (WGS) entry which is preliminary data.</text>
</comment>
<dbReference type="Proteomes" id="UP000023152">
    <property type="component" value="Unassembled WGS sequence"/>
</dbReference>
<keyword evidence="1" id="KW-0472">Membrane</keyword>
<dbReference type="EMBL" id="ASPP01004472">
    <property type="protein sequence ID" value="ETO32116.1"/>
    <property type="molecule type" value="Genomic_DNA"/>
</dbReference>
<reference evidence="2 3" key="1">
    <citation type="journal article" date="2013" name="Curr. Biol.">
        <title>The Genome of the Foraminiferan Reticulomyxa filosa.</title>
        <authorList>
            <person name="Glockner G."/>
            <person name="Hulsmann N."/>
            <person name="Schleicher M."/>
            <person name="Noegel A.A."/>
            <person name="Eichinger L."/>
            <person name="Gallinger C."/>
            <person name="Pawlowski J."/>
            <person name="Sierra R."/>
            <person name="Euteneuer U."/>
            <person name="Pillet L."/>
            <person name="Moustafa A."/>
            <person name="Platzer M."/>
            <person name="Groth M."/>
            <person name="Szafranski K."/>
            <person name="Schliwa M."/>
        </authorList>
    </citation>
    <scope>NUCLEOTIDE SEQUENCE [LARGE SCALE GENOMIC DNA]</scope>
</reference>
<keyword evidence="1" id="KW-1133">Transmembrane helix</keyword>
<dbReference type="AlphaFoldDB" id="X6P1I4"/>
<proteinExistence type="predicted"/>
<evidence type="ECO:0000256" key="1">
    <source>
        <dbReference type="SAM" id="Phobius"/>
    </source>
</evidence>
<gene>
    <name evidence="2" type="ORF">RFI_05001</name>
</gene>
<organism evidence="2 3">
    <name type="scientific">Reticulomyxa filosa</name>
    <dbReference type="NCBI Taxonomy" id="46433"/>
    <lineage>
        <taxon>Eukaryota</taxon>
        <taxon>Sar</taxon>
        <taxon>Rhizaria</taxon>
        <taxon>Retaria</taxon>
        <taxon>Foraminifera</taxon>
        <taxon>Monothalamids</taxon>
        <taxon>Reticulomyxidae</taxon>
        <taxon>Reticulomyxa</taxon>
    </lineage>
</organism>
<feature type="non-terminal residue" evidence="2">
    <location>
        <position position="184"/>
    </location>
</feature>
<feature type="transmembrane region" description="Helical" evidence="1">
    <location>
        <begin position="50"/>
        <end position="77"/>
    </location>
</feature>
<evidence type="ECO:0000313" key="3">
    <source>
        <dbReference type="Proteomes" id="UP000023152"/>
    </source>
</evidence>
<protein>
    <submittedName>
        <fullName evidence="2">Uncharacterized protein</fullName>
    </submittedName>
</protein>
<accession>X6P1I4</accession>
<keyword evidence="1" id="KW-0812">Transmembrane</keyword>
<feature type="transmembrane region" description="Helical" evidence="1">
    <location>
        <begin position="89"/>
        <end position="115"/>
    </location>
</feature>
<evidence type="ECO:0000313" key="2">
    <source>
        <dbReference type="EMBL" id="ETO32116.1"/>
    </source>
</evidence>
<name>X6P1I4_RETFI</name>
<feature type="transmembrane region" description="Helical" evidence="1">
    <location>
        <begin position="6"/>
        <end position="30"/>
    </location>
</feature>